<sequence>TNIYHARKGIQWGYYFFYPSLLLSLVRPSALHISALHDDHQSVVSLQITSDRRVLVSILDLPLLVHQLAVVEGDQAHELSSIGSGLLEFLVQFELEGGVLEGALLLAHPLVALVLDIEGDLDVSCCLASDQSNATLLGVLLEVLGSVLHESTNELVCRHL</sequence>
<feature type="non-terminal residue" evidence="1">
    <location>
        <position position="1"/>
    </location>
</feature>
<organism evidence="1 2">
    <name type="scientific">Pristionchus mayeri</name>
    <dbReference type="NCBI Taxonomy" id="1317129"/>
    <lineage>
        <taxon>Eukaryota</taxon>
        <taxon>Metazoa</taxon>
        <taxon>Ecdysozoa</taxon>
        <taxon>Nematoda</taxon>
        <taxon>Chromadorea</taxon>
        <taxon>Rhabditida</taxon>
        <taxon>Rhabditina</taxon>
        <taxon>Diplogasteromorpha</taxon>
        <taxon>Diplogasteroidea</taxon>
        <taxon>Neodiplogasteridae</taxon>
        <taxon>Pristionchus</taxon>
    </lineage>
</organism>
<evidence type="ECO:0000313" key="1">
    <source>
        <dbReference type="EMBL" id="GMR53184.1"/>
    </source>
</evidence>
<feature type="non-terminal residue" evidence="1">
    <location>
        <position position="160"/>
    </location>
</feature>
<dbReference type="Proteomes" id="UP001328107">
    <property type="component" value="Unassembled WGS sequence"/>
</dbReference>
<reference evidence="2" key="1">
    <citation type="submission" date="2022-10" db="EMBL/GenBank/DDBJ databases">
        <title>Genome assembly of Pristionchus species.</title>
        <authorList>
            <person name="Yoshida K."/>
            <person name="Sommer R.J."/>
        </authorList>
    </citation>
    <scope>NUCLEOTIDE SEQUENCE [LARGE SCALE GENOMIC DNA]</scope>
    <source>
        <strain evidence="2">RS5460</strain>
    </source>
</reference>
<dbReference type="EMBL" id="BTRK01000005">
    <property type="protein sequence ID" value="GMR53184.1"/>
    <property type="molecule type" value="Genomic_DNA"/>
</dbReference>
<dbReference type="AlphaFoldDB" id="A0AAN5D047"/>
<accession>A0AAN5D047</accession>
<proteinExistence type="predicted"/>
<protein>
    <submittedName>
        <fullName evidence="1">Uncharacterized protein</fullName>
    </submittedName>
</protein>
<name>A0AAN5D047_9BILA</name>
<evidence type="ECO:0000313" key="2">
    <source>
        <dbReference type="Proteomes" id="UP001328107"/>
    </source>
</evidence>
<gene>
    <name evidence="1" type="ORF">PMAYCL1PPCAC_23379</name>
</gene>
<keyword evidence="2" id="KW-1185">Reference proteome</keyword>
<comment type="caution">
    <text evidence="1">The sequence shown here is derived from an EMBL/GenBank/DDBJ whole genome shotgun (WGS) entry which is preliminary data.</text>
</comment>